<evidence type="ECO:0000313" key="5">
    <source>
        <dbReference type="Proteomes" id="UP000199024"/>
    </source>
</evidence>
<evidence type="ECO:0000256" key="2">
    <source>
        <dbReference type="ARBA" id="ARBA00023239"/>
    </source>
</evidence>
<proteinExistence type="predicted"/>
<dbReference type="Proteomes" id="UP000199024">
    <property type="component" value="Unassembled WGS sequence"/>
</dbReference>
<evidence type="ECO:0000259" key="3">
    <source>
        <dbReference type="Pfam" id="PF05426"/>
    </source>
</evidence>
<dbReference type="AlphaFoldDB" id="A0A1I6MSE9"/>
<dbReference type="OrthoDB" id="105774at2"/>
<evidence type="ECO:0000313" key="4">
    <source>
        <dbReference type="EMBL" id="SFS18632.1"/>
    </source>
</evidence>
<dbReference type="GO" id="GO:0042597">
    <property type="term" value="C:periplasmic space"/>
    <property type="evidence" value="ECO:0007669"/>
    <property type="project" value="InterPro"/>
</dbReference>
<dbReference type="Gene3D" id="1.50.10.100">
    <property type="entry name" value="Chondroitin AC/alginate lyase"/>
    <property type="match status" value="1"/>
</dbReference>
<dbReference type="InterPro" id="IPR008929">
    <property type="entry name" value="Chondroitin_lyas"/>
</dbReference>
<organism evidence="4 5">
    <name type="scientific">Granulicella pectinivorans</name>
    <dbReference type="NCBI Taxonomy" id="474950"/>
    <lineage>
        <taxon>Bacteria</taxon>
        <taxon>Pseudomonadati</taxon>
        <taxon>Acidobacteriota</taxon>
        <taxon>Terriglobia</taxon>
        <taxon>Terriglobales</taxon>
        <taxon>Acidobacteriaceae</taxon>
        <taxon>Granulicella</taxon>
    </lineage>
</organism>
<reference evidence="4 5" key="1">
    <citation type="submission" date="2016-10" db="EMBL/GenBank/DDBJ databases">
        <authorList>
            <person name="de Groot N.N."/>
        </authorList>
    </citation>
    <scope>NUCLEOTIDE SEQUENCE [LARGE SCALE GENOMIC DNA]</scope>
    <source>
        <strain evidence="4 5">DSM 21001</strain>
    </source>
</reference>
<keyword evidence="2 4" id="KW-0456">Lyase</keyword>
<accession>A0A1I6MSE9</accession>
<dbReference type="InterPro" id="IPR008397">
    <property type="entry name" value="Alginate_lyase_dom"/>
</dbReference>
<gene>
    <name evidence="4" type="ORF">SAMN05421771_3519</name>
</gene>
<sequence length="384" mass="42584">MRLNRREFAGVVSAAWLAPRLFAQTARPNVAAIERERMIRLGTAALDEPVVSVTSLPGVGSPGGKQDYFSTESFRAHRNALRAMCVRVGALAGAYGVTRDDRFAAAAAVALRVWFVDEKTRMTPHLRFARVMPEAAMPETRTTGTPEGIVEGVFLAEVGVAMPFLAASPALTDEDLAGVKVWFTAYRKWLTEPEDDGPRIAALARDLRNHHGSSWMLQATAAAHCVKDDVALADLRHRFQHVTLRAQTVALGNFPAELLTQNPYRNSLFNLDMLAGACELLSSPFESVWDFELQDGPGMRAALAYHFQYIASRPKWPYPADASHFLELPLRRPALLFAARAYTRPEYADLWKSLPADPPEALAESFPIRQPYLWVTKPPFRIVG</sequence>
<protein>
    <submittedName>
        <fullName evidence="4">Alginate lyase</fullName>
    </submittedName>
</protein>
<dbReference type="EMBL" id="FOZL01000001">
    <property type="protein sequence ID" value="SFS18632.1"/>
    <property type="molecule type" value="Genomic_DNA"/>
</dbReference>
<name>A0A1I6MSE9_9BACT</name>
<dbReference type="Pfam" id="PF05426">
    <property type="entry name" value="Alginate_lyase"/>
    <property type="match status" value="1"/>
</dbReference>
<dbReference type="GO" id="GO:0016829">
    <property type="term" value="F:lyase activity"/>
    <property type="evidence" value="ECO:0007669"/>
    <property type="project" value="UniProtKB-KW"/>
</dbReference>
<dbReference type="SUPFAM" id="SSF48230">
    <property type="entry name" value="Chondroitin AC/alginate lyase"/>
    <property type="match status" value="1"/>
</dbReference>
<evidence type="ECO:0000256" key="1">
    <source>
        <dbReference type="ARBA" id="ARBA00022729"/>
    </source>
</evidence>
<feature type="domain" description="Alginate lyase" evidence="3">
    <location>
        <begin position="71"/>
        <end position="315"/>
    </location>
</feature>
<dbReference type="RefSeq" id="WP_089841124.1">
    <property type="nucleotide sequence ID" value="NZ_FOZL01000001.1"/>
</dbReference>
<dbReference type="STRING" id="474950.SAMN05421771_3519"/>
<keyword evidence="1" id="KW-0732">Signal</keyword>
<keyword evidence="5" id="KW-1185">Reference proteome</keyword>